<protein>
    <submittedName>
        <fullName evidence="4">Uncharacterized protein</fullName>
    </submittedName>
</protein>
<dbReference type="Gene3D" id="1.25.10.10">
    <property type="entry name" value="Leucine-rich Repeat Variant"/>
    <property type="match status" value="1"/>
</dbReference>
<organism evidence="4 5">
    <name type="scientific">Tritrichomonas musculus</name>
    <dbReference type="NCBI Taxonomy" id="1915356"/>
    <lineage>
        <taxon>Eukaryota</taxon>
        <taxon>Metamonada</taxon>
        <taxon>Parabasalia</taxon>
        <taxon>Tritrichomonadida</taxon>
        <taxon>Tritrichomonadidae</taxon>
        <taxon>Tritrichomonas</taxon>
    </lineage>
</organism>
<dbReference type="InterPro" id="IPR011989">
    <property type="entry name" value="ARM-like"/>
</dbReference>
<evidence type="ECO:0000313" key="4">
    <source>
        <dbReference type="EMBL" id="KAK8886960.1"/>
    </source>
</evidence>
<keyword evidence="2" id="KW-0813">Transport</keyword>
<comment type="similarity">
    <text evidence="1">Belongs to the importin alpha family.</text>
</comment>
<name>A0ABR2K7A8_9EUKA</name>
<evidence type="ECO:0000256" key="1">
    <source>
        <dbReference type="ARBA" id="ARBA00010394"/>
    </source>
</evidence>
<keyword evidence="5" id="KW-1185">Reference proteome</keyword>
<evidence type="ECO:0000256" key="3">
    <source>
        <dbReference type="ARBA" id="ARBA00022927"/>
    </source>
</evidence>
<evidence type="ECO:0000313" key="5">
    <source>
        <dbReference type="Proteomes" id="UP001470230"/>
    </source>
</evidence>
<dbReference type="PANTHER" id="PTHR23316">
    <property type="entry name" value="IMPORTIN ALPHA"/>
    <property type="match status" value="1"/>
</dbReference>
<dbReference type="SUPFAM" id="SSF48371">
    <property type="entry name" value="ARM repeat"/>
    <property type="match status" value="1"/>
</dbReference>
<accession>A0ABR2K7A8</accession>
<keyword evidence="3" id="KW-0653">Protein transport</keyword>
<proteinExistence type="inferred from homology"/>
<dbReference type="EMBL" id="JAPFFF010000006">
    <property type="protein sequence ID" value="KAK8886960.1"/>
    <property type="molecule type" value="Genomic_DNA"/>
</dbReference>
<comment type="caution">
    <text evidence="4">The sequence shown here is derived from an EMBL/GenBank/DDBJ whole genome shotgun (WGS) entry which is preliminary data.</text>
</comment>
<gene>
    <name evidence="4" type="ORF">M9Y10_037995</name>
</gene>
<dbReference type="InterPro" id="IPR016024">
    <property type="entry name" value="ARM-type_fold"/>
</dbReference>
<dbReference type="Proteomes" id="UP001470230">
    <property type="component" value="Unassembled WGS sequence"/>
</dbReference>
<sequence length="495" mass="56122">MQRSNSNSHLDDSDNFGCLSGSGADLSRYQEQLARERNSRTLNLRHINRISIGSVLQNNSHLSIGAKGFIDPNNFPFLDSSKFAEAVNSNNIPQVTQYVQSVANIAAHSPRMLNTLLNQDFINFIINCFSNCDSEMLMQIMRFLGVVFPYCGSFQTQISEEIICSFFDLFDSTSPNMLLSTFGLISVMSSASSIARDSFITYGFHMNLIEIAHEERSLELTRGACAALYSIFSNNDPIDNEILIEIVPKLAELLKLHDKLSITNVIECFVEMTNKYNQLVFNLYECGIYPLSIEMLKDEELVGPTLHLVGDLSVAERHEVKVLIDNGVLPILNQLLKTEYVADAFWVLSNLLERTPDDVIPYCDQSFIQTVIDITTSSNYEIQKEGSFFLSTLIFLTPNTNLQFFMTDTILDILVQMINCGVSYFILRCIDTFIKILRYVQVSMDTSSNFFSELLETDLKDNLEELIESEKGLILDKAAYLLRLIDYIEKETKNE</sequence>
<reference evidence="4 5" key="1">
    <citation type="submission" date="2024-04" db="EMBL/GenBank/DDBJ databases">
        <title>Tritrichomonas musculus Genome.</title>
        <authorList>
            <person name="Alves-Ferreira E."/>
            <person name="Grigg M."/>
            <person name="Lorenzi H."/>
            <person name="Galac M."/>
        </authorList>
    </citation>
    <scope>NUCLEOTIDE SEQUENCE [LARGE SCALE GENOMIC DNA]</scope>
    <source>
        <strain evidence="4 5">EAF2021</strain>
    </source>
</reference>
<evidence type="ECO:0000256" key="2">
    <source>
        <dbReference type="ARBA" id="ARBA00022448"/>
    </source>
</evidence>